<dbReference type="EMBL" id="CAADRA010005333">
    <property type="protein sequence ID" value="VFT88637.1"/>
    <property type="molecule type" value="Genomic_DNA"/>
</dbReference>
<feature type="signal peptide" evidence="1">
    <location>
        <begin position="1"/>
        <end position="19"/>
    </location>
</feature>
<dbReference type="Gene3D" id="3.80.10.10">
    <property type="entry name" value="Ribonuclease Inhibitor"/>
    <property type="match status" value="2"/>
</dbReference>
<dbReference type="InterPro" id="IPR032675">
    <property type="entry name" value="LRR_dom_sf"/>
</dbReference>
<evidence type="ECO:0000313" key="3">
    <source>
        <dbReference type="EMBL" id="VFT88637.1"/>
    </source>
</evidence>
<reference evidence="2" key="2">
    <citation type="submission" date="2019-06" db="EMBL/GenBank/DDBJ databases">
        <title>Genomics analysis of Aphanomyces spp. identifies a new class of oomycete effector associated with host adaptation.</title>
        <authorList>
            <person name="Gaulin E."/>
        </authorList>
    </citation>
    <scope>NUCLEOTIDE SEQUENCE</scope>
    <source>
        <strain evidence="2">CBS 578.67</strain>
    </source>
</reference>
<proteinExistence type="predicted"/>
<dbReference type="AlphaFoldDB" id="A0A485KU51"/>
<reference evidence="3 4" key="1">
    <citation type="submission" date="2019-03" db="EMBL/GenBank/DDBJ databases">
        <authorList>
            <person name="Gaulin E."/>
            <person name="Dumas B."/>
        </authorList>
    </citation>
    <scope>NUCLEOTIDE SEQUENCE [LARGE SCALE GENOMIC DNA]</scope>
    <source>
        <strain evidence="3">CBS 568.67</strain>
    </source>
</reference>
<keyword evidence="4" id="KW-1185">Reference proteome</keyword>
<protein>
    <submittedName>
        <fullName evidence="3">Aste57867_11781 protein</fullName>
    </submittedName>
</protein>
<dbReference type="SUPFAM" id="SSF52058">
    <property type="entry name" value="L domain-like"/>
    <property type="match status" value="1"/>
</dbReference>
<name>A0A485KU51_9STRA</name>
<evidence type="ECO:0000256" key="1">
    <source>
        <dbReference type="SAM" id="SignalP"/>
    </source>
</evidence>
<dbReference type="EMBL" id="VJMH01005312">
    <property type="protein sequence ID" value="KAF0697538.1"/>
    <property type="molecule type" value="Genomic_DNA"/>
</dbReference>
<organism evidence="3 4">
    <name type="scientific">Aphanomyces stellatus</name>
    <dbReference type="NCBI Taxonomy" id="120398"/>
    <lineage>
        <taxon>Eukaryota</taxon>
        <taxon>Sar</taxon>
        <taxon>Stramenopiles</taxon>
        <taxon>Oomycota</taxon>
        <taxon>Saprolegniomycetes</taxon>
        <taxon>Saprolegniales</taxon>
        <taxon>Verrucalvaceae</taxon>
        <taxon>Aphanomyces</taxon>
    </lineage>
</organism>
<feature type="chain" id="PRO_5036116182" evidence="1">
    <location>
        <begin position="20"/>
        <end position="548"/>
    </location>
</feature>
<accession>A0A485KU51</accession>
<evidence type="ECO:0000313" key="4">
    <source>
        <dbReference type="Proteomes" id="UP000332933"/>
    </source>
</evidence>
<evidence type="ECO:0000313" key="2">
    <source>
        <dbReference type="EMBL" id="KAF0697538.1"/>
    </source>
</evidence>
<gene>
    <name evidence="3" type="primary">Aste57867_11781</name>
    <name evidence="2" type="ORF">As57867_011736</name>
    <name evidence="3" type="ORF">ASTE57867_11781</name>
</gene>
<dbReference type="Proteomes" id="UP000332933">
    <property type="component" value="Unassembled WGS sequence"/>
</dbReference>
<sequence length="548" mass="57368">MKMSGRAAALLSALAIVAAICPLSYAPYNQIATVSQCTTQNASWCIVNGQCQEQDVANNNGFSFDGTMASSLTTFDGLLAEVPATAKIVAFTYAAVDVGDLSLFTNLTTLSLYRMNRANLTKAKLPMSLSTLDLTSVAGLTSLPPLDYSRLTSFKSVNNLLTSVANINLSSATEVSFKANVLLTSITNVELSPTLQSFDCTGCPLTTFVVNPTSYKALSALPTASFVVKSLDVTTTCQAPNVVKPLQTNYTICVTPGSASCPASYAQYNQIATVSQCTTKGAPWCIVNGQCQELAVAGSNGFYVQGMTAGISAGFDGLIAELPAAATSAAFTYVFVDVGDLSSFTNLTSLSFYRMNRADLTKAKLPLSLTTLDLTSIAGLTSLPPLDYSHLATFTTINNRLTSVANLNVSSATTVSFKANLVLASITNIVLSPALQSFDCTGCPLTTFVVDPIGYRALSALPAAAFIVQSLDVSATCPYPNVVKPLQIQYTICVTPDSWYPNPTTYAPDSGSSNGATDMPNITKPHASTATAVTTFSFVVAAIVGLGL</sequence>
<keyword evidence="1" id="KW-0732">Signal</keyword>